<comment type="caution">
    <text evidence="2">The sequence shown here is derived from an EMBL/GenBank/DDBJ whole genome shotgun (WGS) entry which is preliminary data.</text>
</comment>
<dbReference type="EMBL" id="LYDR01000007">
    <property type="protein sequence ID" value="ODA36647.1"/>
    <property type="molecule type" value="Genomic_DNA"/>
</dbReference>
<proteinExistence type="predicted"/>
<evidence type="ECO:0000313" key="3">
    <source>
        <dbReference type="Proteomes" id="UP000094828"/>
    </source>
</evidence>
<name>A0A1C3ETJ4_9PLAN</name>
<dbReference type="Proteomes" id="UP000094828">
    <property type="component" value="Unassembled WGS sequence"/>
</dbReference>
<feature type="transmembrane region" description="Helical" evidence="1">
    <location>
        <begin position="297"/>
        <end position="317"/>
    </location>
</feature>
<accession>A0A1C3ETJ4</accession>
<keyword evidence="1" id="KW-1133">Transmembrane helix</keyword>
<gene>
    <name evidence="2" type="ORF">A6X21_15775</name>
</gene>
<sequence>MLCAAFSAVPAVVSAQSKPHDPLLSGLLHKWASYSAGDRYSVNITSPEIDPETGRVLDTKPGKVSIKRDGQYFVVVSILSGRSNKHHYMMISNPGYQARLERYSNDPWVLKSLVLSTDRGGLPPLDEADRLQWRTLKWLANKSDKLSQNFSRVIDQGSATIEGAEVKFIEFELKTLSREEVLSRRIYSSDNPSRVKIYYAPQYNDFPVRYESCYQVHEPDKSIPVCNGVRFSGWQTVQGMALPSLVEVFSIDDKGNAKPASQRDEFDYSQWEVPWDRKEAYLTHYGLPEPEGVQTGWGWWWLVCGGVLLCAAVALIARRRASV</sequence>
<evidence type="ECO:0000313" key="2">
    <source>
        <dbReference type="EMBL" id="ODA36647.1"/>
    </source>
</evidence>
<dbReference type="STRING" id="1841610.A6X21_15775"/>
<keyword evidence="1" id="KW-0812">Transmembrane</keyword>
<dbReference type="AlphaFoldDB" id="A0A1C3ETJ4"/>
<reference evidence="2 3" key="1">
    <citation type="submission" date="2016-05" db="EMBL/GenBank/DDBJ databases">
        <title>Genomic and physiological characterization of Planctopirus sp. isolated from fresh water lake.</title>
        <authorList>
            <person name="Subhash Y."/>
            <person name="Ramana C."/>
        </authorList>
    </citation>
    <scope>NUCLEOTIDE SEQUENCE [LARGE SCALE GENOMIC DNA]</scope>
    <source>
        <strain evidence="2 3">JC280</strain>
    </source>
</reference>
<keyword evidence="3" id="KW-1185">Reference proteome</keyword>
<organism evidence="2 3">
    <name type="scientific">Planctopirus hydrillae</name>
    <dbReference type="NCBI Taxonomy" id="1841610"/>
    <lineage>
        <taxon>Bacteria</taxon>
        <taxon>Pseudomonadati</taxon>
        <taxon>Planctomycetota</taxon>
        <taxon>Planctomycetia</taxon>
        <taxon>Planctomycetales</taxon>
        <taxon>Planctomycetaceae</taxon>
        <taxon>Planctopirus</taxon>
    </lineage>
</organism>
<evidence type="ECO:0000256" key="1">
    <source>
        <dbReference type="SAM" id="Phobius"/>
    </source>
</evidence>
<keyword evidence="1" id="KW-0472">Membrane</keyword>
<protein>
    <submittedName>
        <fullName evidence="2">Uncharacterized protein</fullName>
    </submittedName>
</protein>